<comment type="caution">
    <text evidence="3">The sequence shown here is derived from an EMBL/GenBank/DDBJ whole genome shotgun (WGS) entry which is preliminary data.</text>
</comment>
<evidence type="ECO:0000313" key="3">
    <source>
        <dbReference type="EMBL" id="GMH50953.1"/>
    </source>
</evidence>
<feature type="compositionally biased region" description="Basic and acidic residues" evidence="1">
    <location>
        <begin position="127"/>
        <end position="136"/>
    </location>
</feature>
<feature type="region of interest" description="Disordered" evidence="1">
    <location>
        <begin position="91"/>
        <end position="115"/>
    </location>
</feature>
<evidence type="ECO:0000256" key="1">
    <source>
        <dbReference type="SAM" id="MobiDB-lite"/>
    </source>
</evidence>
<evidence type="ECO:0000256" key="2">
    <source>
        <dbReference type="SAM" id="Phobius"/>
    </source>
</evidence>
<name>A0A9W7DUA0_9STRA</name>
<feature type="transmembrane region" description="Helical" evidence="2">
    <location>
        <begin position="6"/>
        <end position="27"/>
    </location>
</feature>
<evidence type="ECO:0000313" key="4">
    <source>
        <dbReference type="Proteomes" id="UP001165082"/>
    </source>
</evidence>
<dbReference type="Proteomes" id="UP001165082">
    <property type="component" value="Unassembled WGS sequence"/>
</dbReference>
<keyword evidence="2" id="KW-1133">Transmembrane helix</keyword>
<keyword evidence="2" id="KW-0812">Transmembrane</keyword>
<dbReference type="OrthoDB" id="46113at2759"/>
<reference evidence="3" key="1">
    <citation type="submission" date="2022-07" db="EMBL/GenBank/DDBJ databases">
        <title>Genome analysis of Parmales, a sister group of diatoms, reveals the evolutionary specialization of diatoms from phago-mixotrophs to photoautotrophs.</title>
        <authorList>
            <person name="Ban H."/>
            <person name="Sato S."/>
            <person name="Yoshikawa S."/>
            <person name="Kazumasa Y."/>
            <person name="Nakamura Y."/>
            <person name="Ichinomiya M."/>
            <person name="Saitoh K."/>
            <person name="Sato N."/>
            <person name="Blanc-Mathieu R."/>
            <person name="Endo H."/>
            <person name="Kuwata A."/>
            <person name="Ogata H."/>
        </authorList>
    </citation>
    <scope>NUCLEOTIDE SEQUENCE</scope>
</reference>
<feature type="compositionally biased region" description="Low complexity" evidence="1">
    <location>
        <begin position="102"/>
        <end position="115"/>
    </location>
</feature>
<dbReference type="EMBL" id="BRXZ01003259">
    <property type="protein sequence ID" value="GMH50953.1"/>
    <property type="molecule type" value="Genomic_DNA"/>
</dbReference>
<gene>
    <name evidence="3" type="ORF">TrRE_jg9362</name>
</gene>
<organism evidence="3 4">
    <name type="scientific">Triparma retinervis</name>
    <dbReference type="NCBI Taxonomy" id="2557542"/>
    <lineage>
        <taxon>Eukaryota</taxon>
        <taxon>Sar</taxon>
        <taxon>Stramenopiles</taxon>
        <taxon>Ochrophyta</taxon>
        <taxon>Bolidophyceae</taxon>
        <taxon>Parmales</taxon>
        <taxon>Triparmaceae</taxon>
        <taxon>Triparma</taxon>
    </lineage>
</organism>
<feature type="region of interest" description="Disordered" evidence="1">
    <location>
        <begin position="127"/>
        <end position="147"/>
    </location>
</feature>
<protein>
    <submittedName>
        <fullName evidence="3">Uncharacterized protein</fullName>
    </submittedName>
</protein>
<proteinExistence type="predicted"/>
<dbReference type="AlphaFoldDB" id="A0A9W7DUA0"/>
<sequence length="159" mass="16808">MLEMVVAVGFVSFLFGFILVLCVGNYLRALRASSRQKQRRMACNNNNSHVQVNAGNVQTFKTRAAEGEDELLGRVGAGVAVGAPGGISSLKMSAAPRTREPVSSQGSTTVTSGTGSDVVYTQREGMRMRGEREGGGKTDYLTGMGGEEGNTKITEILSV</sequence>
<keyword evidence="4" id="KW-1185">Reference proteome</keyword>
<accession>A0A9W7DUA0</accession>
<keyword evidence="2" id="KW-0472">Membrane</keyword>